<evidence type="ECO:0000313" key="7">
    <source>
        <dbReference type="EMBL" id="CAD8757773.1"/>
    </source>
</evidence>
<dbReference type="GO" id="GO:0016020">
    <property type="term" value="C:membrane"/>
    <property type="evidence" value="ECO:0007669"/>
    <property type="project" value="InterPro"/>
</dbReference>
<dbReference type="Pfam" id="PF03254">
    <property type="entry name" value="XG_FTase"/>
    <property type="match status" value="1"/>
</dbReference>
<sequence length="561" mass="64226">MAARHFLLMAVLVSMDGSALLASPGDDYHHAKVFIVSPQDLSRPWIDYERPEEIRIRVEGAVLPRDGVVRISLNGRGTDVAFESEEQRVALPDLEDGVHVLRASFHDNDGIERGTPAVSTFFSRRYLELIVHEDYPVAAEAPRGDGSAGHLHDVEEWDMGGRSWEEWGEQTEDEALVLRMWARRGGHNRGLPWEASKIFRVYADFHQQVMANQSLWSTNDFLIYRTMDRGMGNKLESLVSSFVFALVTNRVFLVDSTTIHHVLKPPRGLRWHYSPLADFLDHDFLYERSKLLDLRWQNKLEFPNLLCKDLRDTYQSQFLFVFSDQYFLPAMMHNIRYRETVRDWFGEDLFGTVARYLIAPKESIMSAAAQHYRAHLQGRKNVGIQLRTATMKGHDIALMAEGMHPFAWKDWVDAFFKCAYFSVTRGDNSSYFIATDNTRVHPLARNHLGSEANWVEHAVTRSTIAGHADALIDIVTLSLCDDLVITTMSTFGYLPAALSSIVPLVVTYHSTCYRDLTSQPCFHKWSYLHDASCYDRHSMVSPEVRFCGIYIPPEQLADALW</sequence>
<name>A0A6T8PI92_HEMAN</name>
<dbReference type="PANTHER" id="PTHR31889">
    <property type="entry name" value="FUCOSYLTRANSFERASE 2-RELATED"/>
    <property type="match status" value="1"/>
</dbReference>
<dbReference type="PANTHER" id="PTHR31889:SF2">
    <property type="entry name" value="FUCOSYLTRANSFERASE 3"/>
    <property type="match status" value="1"/>
</dbReference>
<evidence type="ECO:0000256" key="2">
    <source>
        <dbReference type="ARBA" id="ARBA00022676"/>
    </source>
</evidence>
<feature type="signal peptide" evidence="6">
    <location>
        <begin position="1"/>
        <end position="21"/>
    </location>
</feature>
<dbReference type="InterPro" id="IPR004938">
    <property type="entry name" value="XG_FTase"/>
</dbReference>
<keyword evidence="6" id="KW-0732">Signal</keyword>
<dbReference type="Gene3D" id="3.40.50.11350">
    <property type="match status" value="1"/>
</dbReference>
<dbReference type="AlphaFoldDB" id="A0A6T8PI92"/>
<organism evidence="7">
    <name type="scientific">Hemiselmis andersenii</name>
    <name type="common">Cryptophyte alga</name>
    <dbReference type="NCBI Taxonomy" id="464988"/>
    <lineage>
        <taxon>Eukaryota</taxon>
        <taxon>Cryptophyceae</taxon>
        <taxon>Cryptomonadales</taxon>
        <taxon>Hemiselmidaceae</taxon>
        <taxon>Hemiselmis</taxon>
    </lineage>
</organism>
<proteinExistence type="inferred from homology"/>
<reference evidence="7" key="1">
    <citation type="submission" date="2021-01" db="EMBL/GenBank/DDBJ databases">
        <authorList>
            <person name="Corre E."/>
            <person name="Pelletier E."/>
            <person name="Niang G."/>
            <person name="Scheremetjew M."/>
            <person name="Finn R."/>
            <person name="Kale V."/>
            <person name="Holt S."/>
            <person name="Cochrane G."/>
            <person name="Meng A."/>
            <person name="Brown T."/>
            <person name="Cohen L."/>
        </authorList>
    </citation>
    <scope>NUCLEOTIDE SEQUENCE</scope>
    <source>
        <strain evidence="7">CCMP441</strain>
    </source>
</reference>
<evidence type="ECO:0000256" key="1">
    <source>
        <dbReference type="ARBA" id="ARBA00010481"/>
    </source>
</evidence>
<evidence type="ECO:0000256" key="3">
    <source>
        <dbReference type="ARBA" id="ARBA00022679"/>
    </source>
</evidence>
<keyword evidence="3" id="KW-0808">Transferase</keyword>
<dbReference type="GO" id="GO:0008107">
    <property type="term" value="F:galactoside 2-alpha-L-fucosyltransferase activity"/>
    <property type="evidence" value="ECO:0007669"/>
    <property type="project" value="InterPro"/>
</dbReference>
<dbReference type="GO" id="GO:0071555">
    <property type="term" value="P:cell wall organization"/>
    <property type="evidence" value="ECO:0007669"/>
    <property type="project" value="UniProtKB-KW"/>
</dbReference>
<evidence type="ECO:0000256" key="4">
    <source>
        <dbReference type="ARBA" id="ARBA00023180"/>
    </source>
</evidence>
<dbReference type="GO" id="GO:0042546">
    <property type="term" value="P:cell wall biogenesis"/>
    <property type="evidence" value="ECO:0007669"/>
    <property type="project" value="InterPro"/>
</dbReference>
<gene>
    <name evidence="7" type="ORF">HAND1043_LOCUS24287</name>
</gene>
<evidence type="ECO:0000256" key="6">
    <source>
        <dbReference type="SAM" id="SignalP"/>
    </source>
</evidence>
<feature type="chain" id="PRO_5030159850" evidence="6">
    <location>
        <begin position="22"/>
        <end position="561"/>
    </location>
</feature>
<evidence type="ECO:0000256" key="5">
    <source>
        <dbReference type="ARBA" id="ARBA00023316"/>
    </source>
</evidence>
<dbReference type="EMBL" id="HBFK01039975">
    <property type="protein sequence ID" value="CAD8757773.1"/>
    <property type="molecule type" value="Transcribed_RNA"/>
</dbReference>
<keyword evidence="2" id="KW-0328">Glycosyltransferase</keyword>
<keyword evidence="4" id="KW-0325">Glycoprotein</keyword>
<comment type="similarity">
    <text evidence="1">Belongs to the glycosyltransferase 37 family.</text>
</comment>
<protein>
    <submittedName>
        <fullName evidence="7">Uncharacterized protein</fullName>
    </submittedName>
</protein>
<accession>A0A6T8PI92</accession>
<keyword evidence="5" id="KW-0961">Cell wall biogenesis/degradation</keyword>